<reference evidence="2 3" key="1">
    <citation type="submission" date="2018-11" db="EMBL/GenBank/DDBJ databases">
        <authorList>
            <person name="Mardanov A.V."/>
            <person name="Ravin N.V."/>
            <person name="Dedysh S.N."/>
        </authorList>
    </citation>
    <scope>NUCLEOTIDE SEQUENCE [LARGE SCALE GENOMIC DNA]</scope>
    <source>
        <strain evidence="2 3">AF10</strain>
    </source>
</reference>
<feature type="signal peptide" evidence="1">
    <location>
        <begin position="1"/>
        <end position="26"/>
    </location>
</feature>
<dbReference type="EMBL" id="RDSM01000002">
    <property type="protein sequence ID" value="RXH56368.1"/>
    <property type="molecule type" value="Genomic_DNA"/>
</dbReference>
<organism evidence="2 3">
    <name type="scientific">Granulicella sibirica</name>
    <dbReference type="NCBI Taxonomy" id="2479048"/>
    <lineage>
        <taxon>Bacteria</taxon>
        <taxon>Pseudomonadati</taxon>
        <taxon>Acidobacteriota</taxon>
        <taxon>Terriglobia</taxon>
        <taxon>Terriglobales</taxon>
        <taxon>Acidobacteriaceae</taxon>
        <taxon>Granulicella</taxon>
    </lineage>
</organism>
<dbReference type="Proteomes" id="UP000289437">
    <property type="component" value="Unassembled WGS sequence"/>
</dbReference>
<dbReference type="AlphaFoldDB" id="A0A4Q0T304"/>
<proteinExistence type="predicted"/>
<protein>
    <recommendedName>
        <fullName evidence="4">Outer membrane protein beta-barrel domain-containing protein</fullName>
    </recommendedName>
</protein>
<evidence type="ECO:0000313" key="3">
    <source>
        <dbReference type="Proteomes" id="UP000289437"/>
    </source>
</evidence>
<dbReference type="RefSeq" id="WP_128913840.1">
    <property type="nucleotide sequence ID" value="NZ_RDSM01000002.1"/>
</dbReference>
<name>A0A4Q0T304_9BACT</name>
<evidence type="ECO:0000256" key="1">
    <source>
        <dbReference type="SAM" id="SignalP"/>
    </source>
</evidence>
<gene>
    <name evidence="2" type="ORF">GRAN_3225</name>
</gene>
<feature type="chain" id="PRO_5020455704" description="Outer membrane protein beta-barrel domain-containing protein" evidence="1">
    <location>
        <begin position="27"/>
        <end position="178"/>
    </location>
</feature>
<sequence length="178" mass="18679">MNLPKKLLGPAIALVLSFFLPKASHAQIGVYGELSATHIKNPNNGVSTSANLGDNNYWTTGGTVGVYDDFFHLGPLSLGPDLRFSGASGAKFGLGGARLAFHPPIFPIKPYVEALVGGISASNLTNTKSSTLTYEVLGGIDYTLIPHVDFRAIEIGGGQLSDASRSMLTVSTGLVVRF</sequence>
<dbReference type="OrthoDB" id="121098at2"/>
<keyword evidence="3" id="KW-1185">Reference proteome</keyword>
<keyword evidence="1" id="KW-0732">Signal</keyword>
<comment type="caution">
    <text evidence="2">The sequence shown here is derived from an EMBL/GenBank/DDBJ whole genome shotgun (WGS) entry which is preliminary data.</text>
</comment>
<evidence type="ECO:0000313" key="2">
    <source>
        <dbReference type="EMBL" id="RXH56368.1"/>
    </source>
</evidence>
<reference evidence="3" key="2">
    <citation type="submission" date="2019-02" db="EMBL/GenBank/DDBJ databases">
        <title>Granulicella sibirica sp. nov., a psychrotolerant acidobacterium isolated from an organic soil layer in forested tundra, West Siberia.</title>
        <authorList>
            <person name="Oshkin I.Y."/>
            <person name="Kulichevskaya I.S."/>
            <person name="Rijpstra W.I.C."/>
            <person name="Sinninghe Damste J.S."/>
            <person name="Rakitin A.L."/>
            <person name="Ravin N.V."/>
            <person name="Dedysh S.N."/>
        </authorList>
    </citation>
    <scope>NUCLEOTIDE SEQUENCE [LARGE SCALE GENOMIC DNA]</scope>
    <source>
        <strain evidence="3">AF10</strain>
    </source>
</reference>
<accession>A0A4Q0T304</accession>
<evidence type="ECO:0008006" key="4">
    <source>
        <dbReference type="Google" id="ProtNLM"/>
    </source>
</evidence>